<sequence>MSSIYRPLDAHRHEIRLLQLLPESGGGFDSLIQCTLLYSYIDSAQPYEALTYFWGDKANLRPITLNSRPVSITANLELALRHLRLPSDPRILWVDALCINQDDVAERSHQVSLMKDVYQRCTRDLAWLGPLSDSEDLAAPYLTAEGTPRIKYSMVSGEDYHELAYRQVDSLRAIFGRPKIWSRVWVMQELSCASRVTLVWAREELDWAVVSAFLDNRTYADAFHMPQSHGSSSPVTRGVMTAVTAIEHQRGIMREVEESGYRASLLDVLARFKNVYSTDPRDRVYGLLGLVTEEHDIRVDYGKRIGDVFAEVAVYLINSLGNLDIICQNPWATDKQTDGLASWVPDFADEEYSNRDAETGFARMLFAQRRIFEAGRAKCETPVKVQVEDGRWKIRAKGVAIGKLGRVLHDECHDESRENDYWSMHVPREWMLLYFGTELLDAPEESRKLEAFWRTLAMDCEAYPIRRFSDEVIEENWPDWDFHLRYDGPMDPNEAKEADRERLEDAGWQYSRGRRMWQRNRDEWTFCLSEGGLYLMVRRGAREGDLIAVLDGGKVPVILREVPGEAGQEKEYVVVCVAYVHGFMDGKAAQMCDAGALTEQEFLIA</sequence>
<accession>A0A1J7IGW0</accession>
<feature type="domain" description="Heterokaryon incompatibility" evidence="1">
    <location>
        <begin position="47"/>
        <end position="189"/>
    </location>
</feature>
<dbReference type="AlphaFoldDB" id="A0A1J7IGW0"/>
<dbReference type="InParanoid" id="A0A1J7IGW0"/>
<dbReference type="Proteomes" id="UP000182658">
    <property type="component" value="Unassembled WGS sequence"/>
</dbReference>
<reference evidence="2 3" key="1">
    <citation type="submission" date="2016-10" db="EMBL/GenBank/DDBJ databases">
        <title>Draft genome sequence of Coniochaeta ligniaria NRRL30616, a lignocellulolytic fungus for bioabatement of inhibitors in plant biomass hydrolysates.</title>
        <authorList>
            <consortium name="DOE Joint Genome Institute"/>
            <person name="Jimenez D.J."/>
            <person name="Hector R.E."/>
            <person name="Riley R."/>
            <person name="Sun H."/>
            <person name="Grigoriev I.V."/>
            <person name="Van Elsas J.D."/>
            <person name="Nichols N.N."/>
        </authorList>
    </citation>
    <scope>NUCLEOTIDE SEQUENCE [LARGE SCALE GENOMIC DNA]</scope>
    <source>
        <strain evidence="2 3">NRRL 30616</strain>
    </source>
</reference>
<dbReference type="EMBL" id="KV875100">
    <property type="protein sequence ID" value="OIW26613.1"/>
    <property type="molecule type" value="Genomic_DNA"/>
</dbReference>
<gene>
    <name evidence="2" type="ORF">CONLIGDRAFT_620485</name>
</gene>
<proteinExistence type="predicted"/>
<dbReference type="InterPro" id="IPR052895">
    <property type="entry name" value="HetReg/Transcr_Mod"/>
</dbReference>
<keyword evidence="3" id="KW-1185">Reference proteome</keyword>
<dbReference type="Pfam" id="PF06985">
    <property type="entry name" value="HET"/>
    <property type="match status" value="1"/>
</dbReference>
<evidence type="ECO:0000259" key="1">
    <source>
        <dbReference type="Pfam" id="PF06985"/>
    </source>
</evidence>
<evidence type="ECO:0000313" key="3">
    <source>
        <dbReference type="Proteomes" id="UP000182658"/>
    </source>
</evidence>
<dbReference type="PANTHER" id="PTHR24148">
    <property type="entry name" value="ANKYRIN REPEAT DOMAIN-CONTAINING PROTEIN 39 HOMOLOG-RELATED"/>
    <property type="match status" value="1"/>
</dbReference>
<dbReference type="InterPro" id="IPR010730">
    <property type="entry name" value="HET"/>
</dbReference>
<protein>
    <submittedName>
        <fullName evidence="2">HET-domain-containing protein</fullName>
    </submittedName>
</protein>
<evidence type="ECO:0000313" key="2">
    <source>
        <dbReference type="EMBL" id="OIW26613.1"/>
    </source>
</evidence>
<name>A0A1J7IGW0_9PEZI</name>
<organism evidence="2 3">
    <name type="scientific">Coniochaeta ligniaria NRRL 30616</name>
    <dbReference type="NCBI Taxonomy" id="1408157"/>
    <lineage>
        <taxon>Eukaryota</taxon>
        <taxon>Fungi</taxon>
        <taxon>Dikarya</taxon>
        <taxon>Ascomycota</taxon>
        <taxon>Pezizomycotina</taxon>
        <taxon>Sordariomycetes</taxon>
        <taxon>Sordariomycetidae</taxon>
        <taxon>Coniochaetales</taxon>
        <taxon>Coniochaetaceae</taxon>
        <taxon>Coniochaeta</taxon>
    </lineage>
</organism>
<dbReference type="OrthoDB" id="3477286at2759"/>
<dbReference type="PANTHER" id="PTHR24148:SF77">
    <property type="entry name" value="HETEROKARYON INCOMPATIBILITY DOMAIN-CONTAINING PROTEIN"/>
    <property type="match status" value="1"/>
</dbReference>